<proteinExistence type="inferred from homology"/>
<evidence type="ECO:0000313" key="9">
    <source>
        <dbReference type="EMBL" id="TGG82197.1"/>
    </source>
</evidence>
<feature type="site" description="Important for catalytic activity" evidence="7">
    <location>
        <position position="534"/>
    </location>
</feature>
<dbReference type="GO" id="GO:0009252">
    <property type="term" value="P:peptidoglycan biosynthetic process"/>
    <property type="evidence" value="ECO:0007669"/>
    <property type="project" value="UniProtKB-UniRule"/>
</dbReference>
<sequence>MTEYGRGQGSHPWDPDDPLYGDQEWGGAERPGHQDGWQQPQQQHTGHPQHIEQQQPQQHHHPYQQQYDGGWHTGGQATQAVPGAQQQYGHAPYDTGAQQQYGHGVDPYGTGDYPSGEYATGEYATGQHHAGNYGTGEYPVGDYGTGEYPVGQQGAGQYGTGEYPVGEYPTGEYATGRRPAGDYGTGEYPVGEYPTGEYPAGEYGTGEYPAGGYHGGPAQGTGEHPAPYARQEHPAPGAYQQPQQAGAPVPDPRQEPGPGADPETGWDPGPDQGERAFFLDRDDDRAEEDDPYEDDADGARRRDRRGGPAARRGRGCGLVISAALVAGVGVVGYVGYGFYQSHFASSPDYEGEGTGNVMVDIPDHASLGEMARVLHKAGVVRSPGAFVEAADDNQKSRSIQPGTYILRKRMSGASAVAMMLDPSSQNGIIIAEGWRASRIYDEIDKKLEVPEGTTKKAATSGDIGLPKWAHGEPEGFLFPSKYSVGEKSKPEDVLRKMVQRAEAEYAKAGLEDAAKKLDKTPEQIITIASLVQAEAQEDHEFGKVARVVYNRLDKDMALGFDSTINYAMGRSTLDVSVADTKYPSPYNTYLHKGLPPGPIGNPGHQAIEAALKPTPGDWLYFVTVKPGDTRFTDSASEHQKNVEDFNTEQRKKKGNGG</sequence>
<evidence type="ECO:0000256" key="4">
    <source>
        <dbReference type="ARBA" id="ARBA00023136"/>
    </source>
</evidence>
<reference evidence="9 10" key="1">
    <citation type="submission" date="2018-10" db="EMBL/GenBank/DDBJ databases">
        <title>Isolation of pseudouridimycin from Streptomyces albus DSM 40763.</title>
        <authorList>
            <person name="Rosenqvist P."/>
            <person name="Metsae-Ketelae M."/>
            <person name="Virta P."/>
        </authorList>
    </citation>
    <scope>NUCLEOTIDE SEQUENCE [LARGE SCALE GENOMIC DNA]</scope>
    <source>
        <strain evidence="9 10">DSM 40763</strain>
    </source>
</reference>
<comment type="similarity">
    <text evidence="7">Belongs to the transglycosylase MltG family.</text>
</comment>
<organism evidence="9 10">
    <name type="scientific">Streptomyces albus</name>
    <dbReference type="NCBI Taxonomy" id="1888"/>
    <lineage>
        <taxon>Bacteria</taxon>
        <taxon>Bacillati</taxon>
        <taxon>Actinomycetota</taxon>
        <taxon>Actinomycetes</taxon>
        <taxon>Kitasatosporales</taxon>
        <taxon>Streptomycetaceae</taxon>
        <taxon>Streptomyces</taxon>
    </lineage>
</organism>
<dbReference type="InterPro" id="IPR003770">
    <property type="entry name" value="MLTG-like"/>
</dbReference>
<dbReference type="EMBL" id="RCIY01000062">
    <property type="protein sequence ID" value="TGG82197.1"/>
    <property type="molecule type" value="Genomic_DNA"/>
</dbReference>
<dbReference type="AlphaFoldDB" id="A0A8H1LC55"/>
<keyword evidence="5 7" id="KW-0456">Lyase</keyword>
<feature type="transmembrane region" description="Helical" evidence="7">
    <location>
        <begin position="315"/>
        <end position="339"/>
    </location>
</feature>
<comment type="caution">
    <text evidence="9">The sequence shown here is derived from an EMBL/GenBank/DDBJ whole genome shotgun (WGS) entry which is preliminary data.</text>
</comment>
<evidence type="ECO:0000313" key="10">
    <source>
        <dbReference type="Proteomes" id="UP000298111"/>
    </source>
</evidence>
<dbReference type="Proteomes" id="UP000298111">
    <property type="component" value="Unassembled WGS sequence"/>
</dbReference>
<evidence type="ECO:0000256" key="1">
    <source>
        <dbReference type="ARBA" id="ARBA00022475"/>
    </source>
</evidence>
<dbReference type="Pfam" id="PF02618">
    <property type="entry name" value="YceG"/>
    <property type="match status" value="1"/>
</dbReference>
<keyword evidence="2 7" id="KW-0812">Transmembrane</keyword>
<comment type="function">
    <text evidence="7">Functions as a peptidoglycan terminase that cleaves nascent peptidoglycan strands endolytically to terminate their elongation.</text>
</comment>
<evidence type="ECO:0000256" key="6">
    <source>
        <dbReference type="ARBA" id="ARBA00023316"/>
    </source>
</evidence>
<keyword evidence="4 7" id="KW-0472">Membrane</keyword>
<gene>
    <name evidence="7 9" type="primary">mltG</name>
    <name evidence="9" type="ORF">D8771_16450</name>
</gene>
<name>A0A8H1LC55_9ACTN</name>
<dbReference type="Gene3D" id="3.30.1490.480">
    <property type="entry name" value="Endolytic murein transglycosylase"/>
    <property type="match status" value="1"/>
</dbReference>
<feature type="compositionally biased region" description="Acidic residues" evidence="8">
    <location>
        <begin position="285"/>
        <end position="296"/>
    </location>
</feature>
<dbReference type="PANTHER" id="PTHR30518:SF2">
    <property type="entry name" value="ENDOLYTIC MUREIN TRANSGLYCOSYLASE"/>
    <property type="match status" value="1"/>
</dbReference>
<dbReference type="HAMAP" id="MF_02065">
    <property type="entry name" value="MltG"/>
    <property type="match status" value="1"/>
</dbReference>
<feature type="region of interest" description="Disordered" evidence="8">
    <location>
        <begin position="1"/>
        <end position="77"/>
    </location>
</feature>
<feature type="compositionally biased region" description="Basic and acidic residues" evidence="8">
    <location>
        <begin position="272"/>
        <end position="284"/>
    </location>
</feature>
<dbReference type="PANTHER" id="PTHR30518">
    <property type="entry name" value="ENDOLYTIC MUREIN TRANSGLYCOSYLASE"/>
    <property type="match status" value="1"/>
</dbReference>
<dbReference type="GeneID" id="75184948"/>
<evidence type="ECO:0000256" key="7">
    <source>
        <dbReference type="HAMAP-Rule" id="MF_02065"/>
    </source>
</evidence>
<evidence type="ECO:0000256" key="8">
    <source>
        <dbReference type="SAM" id="MobiDB-lite"/>
    </source>
</evidence>
<evidence type="ECO:0000256" key="5">
    <source>
        <dbReference type="ARBA" id="ARBA00023239"/>
    </source>
</evidence>
<protein>
    <recommendedName>
        <fullName evidence="7">Endolytic murein transglycosylase</fullName>
        <ecNumber evidence="7">4.2.2.29</ecNumber>
    </recommendedName>
    <alternativeName>
        <fullName evidence="7">Peptidoglycan lytic transglycosylase</fullName>
    </alternativeName>
    <alternativeName>
        <fullName evidence="7">Peptidoglycan polymerization terminase</fullName>
    </alternativeName>
</protein>
<feature type="region of interest" description="Disordered" evidence="8">
    <location>
        <begin position="630"/>
        <end position="657"/>
    </location>
</feature>
<dbReference type="RefSeq" id="WP_016467714.1">
    <property type="nucleotide sequence ID" value="NZ_BBQG01000011.1"/>
</dbReference>
<dbReference type="CDD" id="cd08010">
    <property type="entry name" value="MltG_like"/>
    <property type="match status" value="1"/>
</dbReference>
<feature type="region of interest" description="Disordered" evidence="8">
    <location>
        <begin position="85"/>
        <end position="104"/>
    </location>
</feature>
<dbReference type="EC" id="4.2.2.29" evidence="7"/>
<keyword evidence="6 7" id="KW-0961">Cell wall biogenesis/degradation</keyword>
<evidence type="ECO:0000256" key="2">
    <source>
        <dbReference type="ARBA" id="ARBA00022692"/>
    </source>
</evidence>
<accession>A0A8H1LC55</accession>
<keyword evidence="1 7" id="KW-1003">Cell membrane</keyword>
<dbReference type="GO" id="GO:0071555">
    <property type="term" value="P:cell wall organization"/>
    <property type="evidence" value="ECO:0007669"/>
    <property type="project" value="UniProtKB-KW"/>
</dbReference>
<feature type="region of interest" description="Disordered" evidence="8">
    <location>
        <begin position="194"/>
        <end position="313"/>
    </location>
</feature>
<comment type="subcellular location">
    <subcellularLocation>
        <location evidence="7">Cell membrane</location>
        <topology evidence="7">Single-pass membrane protein</topology>
    </subcellularLocation>
</comment>
<dbReference type="GO" id="GO:0005886">
    <property type="term" value="C:plasma membrane"/>
    <property type="evidence" value="ECO:0007669"/>
    <property type="project" value="UniProtKB-SubCell"/>
</dbReference>
<evidence type="ECO:0000256" key="3">
    <source>
        <dbReference type="ARBA" id="ARBA00022989"/>
    </source>
</evidence>
<feature type="compositionally biased region" description="Low complexity" evidence="8">
    <location>
        <begin position="34"/>
        <end position="57"/>
    </location>
</feature>
<feature type="compositionally biased region" description="Low complexity" evidence="8">
    <location>
        <begin position="234"/>
        <end position="248"/>
    </location>
</feature>
<dbReference type="GO" id="GO:0008932">
    <property type="term" value="F:lytic endotransglycosylase activity"/>
    <property type="evidence" value="ECO:0007669"/>
    <property type="project" value="UniProtKB-UniRule"/>
</dbReference>
<dbReference type="NCBIfam" id="TIGR00247">
    <property type="entry name" value="endolytic transglycosylase MltG"/>
    <property type="match status" value="1"/>
</dbReference>
<comment type="catalytic activity">
    <reaction evidence="7">
        <text>a peptidoglycan chain = a peptidoglycan chain with N-acetyl-1,6-anhydromuramyl-[peptide] at the reducing end + a peptidoglycan chain with N-acetylglucosamine at the non-reducing end.</text>
        <dbReference type="EC" id="4.2.2.29"/>
    </reaction>
</comment>
<keyword evidence="3 7" id="KW-1133">Transmembrane helix</keyword>
<feature type="compositionally biased region" description="Basic and acidic residues" evidence="8">
    <location>
        <begin position="630"/>
        <end position="649"/>
    </location>
</feature>